<dbReference type="PANTHER" id="PTHR23115">
    <property type="entry name" value="TRANSLATION FACTOR"/>
    <property type="match status" value="1"/>
</dbReference>
<evidence type="ECO:0000256" key="4">
    <source>
        <dbReference type="ARBA" id="ARBA00007237"/>
    </source>
</evidence>
<keyword evidence="12" id="KW-0597">Phosphoprotein</keyword>
<protein>
    <recommendedName>
        <fullName evidence="12">Adenylyl-sulfate kinase</fullName>
        <ecNumber evidence="12">2.7.1.25</ecNumber>
    </recommendedName>
    <alternativeName>
        <fullName evidence="12">APS kinase</fullName>
    </alternativeName>
    <alternativeName>
        <fullName evidence="12">ATP adenosine-5'-phosphosulfate 3'-phosphotransferase</fullName>
    </alternativeName>
    <alternativeName>
        <fullName evidence="12">Adenosine-5'-phosphosulfate kinase</fullName>
    </alternativeName>
</protein>
<accession>A0ABR7MYN5</accession>
<keyword evidence="7 12" id="KW-0547">Nucleotide-binding</keyword>
<evidence type="ECO:0000256" key="9">
    <source>
        <dbReference type="ARBA" id="ARBA00023134"/>
    </source>
</evidence>
<evidence type="ECO:0000256" key="7">
    <source>
        <dbReference type="ARBA" id="ARBA00022741"/>
    </source>
</evidence>
<dbReference type="RefSeq" id="WP_249297158.1">
    <property type="nucleotide sequence ID" value="NZ_JACRSX010000002.1"/>
</dbReference>
<dbReference type="InterPro" id="IPR009001">
    <property type="entry name" value="Transl_elong_EF1A/Init_IF2_C"/>
</dbReference>
<evidence type="ECO:0000259" key="13">
    <source>
        <dbReference type="PROSITE" id="PS51722"/>
    </source>
</evidence>
<comment type="function">
    <text evidence="12">Catalyzes the synthesis of activated sulfate.</text>
</comment>
<dbReference type="InterPro" id="IPR044139">
    <property type="entry name" value="CysN_NoDQ_III"/>
</dbReference>
<evidence type="ECO:0000256" key="11">
    <source>
        <dbReference type="ARBA" id="ARBA00049370"/>
    </source>
</evidence>
<dbReference type="PROSITE" id="PS00301">
    <property type="entry name" value="G_TR_1"/>
    <property type="match status" value="1"/>
</dbReference>
<comment type="similarity">
    <text evidence="3">In the C-terminal section; belongs to the APS kinase family.</text>
</comment>
<dbReference type="Gene3D" id="2.40.30.10">
    <property type="entry name" value="Translation factors"/>
    <property type="match status" value="2"/>
</dbReference>
<comment type="caution">
    <text evidence="14">The sequence shown here is derived from an EMBL/GenBank/DDBJ whole genome shotgun (WGS) entry which is preliminary data.</text>
</comment>
<dbReference type="NCBIfam" id="TIGR00455">
    <property type="entry name" value="apsK"/>
    <property type="match status" value="1"/>
</dbReference>
<dbReference type="NCBIfam" id="NF003013">
    <property type="entry name" value="PRK03846.1"/>
    <property type="match status" value="1"/>
</dbReference>
<sequence>MQSLLKFITCGSVDDGKSTLIGHMLYDAKLIFADQEKALELDSKVGSTGGAIDYSLLLDGLMAEREQGITIDVAYRYFTTEKRSFIVADTPGHEEYTRNMAVGASFADLAVILVDASKGVLVQTRRHTRICALMGIKHVVYAVNKMDLIDYDENEFKNIAKQIKIMTGEYDFETMHIIPVSATVGDNITTESSKTPWYKGGTLQNYLETIDVTDHSDESGFVMPVQRVSRPDRTFRGFQGEVEVGEIHVGDEITSLPSGETAKVKSILNTNKEVDNASKGQAVTIQLDTEIDVSRGCMLCKDVNLHTNKMFTSTLLWMDDNKLVAGKNYFLKLGTKMVPAVVMNIKYKVDVNEGTHVQTDKLYKNEIACCDIACSDTIVFDEFKHHKELGGFVLIDRITNMTSACGVVEHPLRRDDNLTWHNMDVTRELRAQQKGQEPKTIWMTGLSGAGKSTLINEVEKRLFAEGKHTMLLDGDNVRMGLNKNLGFKEQDRIENIRRVAEVAKLMNDAGLITLTSFISPFASDRRSARDIIGNDNFIEIYISTPLEECERRDVKGLYKRARSGEIPNFSGISSPYEAPENPEITIDTTGMTVEESVDYLMEELKKYI</sequence>
<feature type="domain" description="Tr-type G" evidence="13">
    <location>
        <begin position="2"/>
        <end position="215"/>
    </location>
</feature>
<dbReference type="GO" id="GO:0004020">
    <property type="term" value="F:adenylylsulfate kinase activity"/>
    <property type="evidence" value="ECO:0007669"/>
    <property type="project" value="UniProtKB-EC"/>
</dbReference>
<evidence type="ECO:0000256" key="6">
    <source>
        <dbReference type="ARBA" id="ARBA00022695"/>
    </source>
</evidence>
<evidence type="ECO:0000256" key="1">
    <source>
        <dbReference type="ARBA" id="ARBA00001823"/>
    </source>
</evidence>
<keyword evidence="8 12" id="KW-0067">ATP-binding</keyword>
<dbReference type="EC" id="2.7.1.25" evidence="12"/>
<dbReference type="PROSITE" id="PS51722">
    <property type="entry name" value="G_TR_2"/>
    <property type="match status" value="1"/>
</dbReference>
<dbReference type="InterPro" id="IPR044138">
    <property type="entry name" value="CysN_II"/>
</dbReference>
<proteinExistence type="inferred from homology"/>
<evidence type="ECO:0000256" key="2">
    <source>
        <dbReference type="ARBA" id="ARBA00002357"/>
    </source>
</evidence>
<feature type="binding site" evidence="12">
    <location>
        <begin position="445"/>
        <end position="452"/>
    </location>
    <ligand>
        <name>ATP</name>
        <dbReference type="ChEBI" id="CHEBI:30616"/>
    </ligand>
</feature>
<evidence type="ECO:0000313" key="15">
    <source>
        <dbReference type="Proteomes" id="UP000606193"/>
    </source>
</evidence>
<keyword evidence="15" id="KW-1185">Reference proteome</keyword>
<comment type="catalytic activity">
    <reaction evidence="1 12">
        <text>adenosine 5'-phosphosulfate + ATP = 3'-phosphoadenylyl sulfate + ADP + H(+)</text>
        <dbReference type="Rhea" id="RHEA:24152"/>
        <dbReference type="ChEBI" id="CHEBI:15378"/>
        <dbReference type="ChEBI" id="CHEBI:30616"/>
        <dbReference type="ChEBI" id="CHEBI:58243"/>
        <dbReference type="ChEBI" id="CHEBI:58339"/>
        <dbReference type="ChEBI" id="CHEBI:456216"/>
        <dbReference type="EC" id="2.7.1.25"/>
    </reaction>
</comment>
<organism evidence="14 15">
    <name type="scientific">Jutongia huaianensis</name>
    <dbReference type="NCBI Taxonomy" id="2763668"/>
    <lineage>
        <taxon>Bacteria</taxon>
        <taxon>Bacillati</taxon>
        <taxon>Bacillota</taxon>
        <taxon>Clostridia</taxon>
        <taxon>Lachnospirales</taxon>
        <taxon>Lachnospiraceae</taxon>
        <taxon>Jutongia</taxon>
    </lineage>
</organism>
<evidence type="ECO:0000256" key="10">
    <source>
        <dbReference type="ARBA" id="ARBA00023268"/>
    </source>
</evidence>
<keyword evidence="6" id="KW-0548">Nucleotidyltransferase</keyword>
<dbReference type="CDD" id="cd02027">
    <property type="entry name" value="APSK"/>
    <property type="match status" value="1"/>
</dbReference>
<keyword evidence="10" id="KW-0511">Multifunctional enzyme</keyword>
<keyword evidence="12 14" id="KW-0418">Kinase</keyword>
<dbReference type="SUPFAM" id="SSF50447">
    <property type="entry name" value="Translation proteins"/>
    <property type="match status" value="1"/>
</dbReference>
<dbReference type="InterPro" id="IPR041757">
    <property type="entry name" value="CysN_GTP-bd"/>
</dbReference>
<comment type="catalytic activity">
    <reaction evidence="11">
        <text>sulfate + ATP + H(+) = adenosine 5'-phosphosulfate + diphosphate</text>
        <dbReference type="Rhea" id="RHEA:18133"/>
        <dbReference type="ChEBI" id="CHEBI:15378"/>
        <dbReference type="ChEBI" id="CHEBI:16189"/>
        <dbReference type="ChEBI" id="CHEBI:30616"/>
        <dbReference type="ChEBI" id="CHEBI:33019"/>
        <dbReference type="ChEBI" id="CHEBI:58243"/>
        <dbReference type="EC" id="2.7.7.4"/>
    </reaction>
</comment>
<dbReference type="Pfam" id="PF00009">
    <property type="entry name" value="GTP_EFTU"/>
    <property type="match status" value="1"/>
</dbReference>
<evidence type="ECO:0000313" key="14">
    <source>
        <dbReference type="EMBL" id="MBC8561486.1"/>
    </source>
</evidence>
<dbReference type="SUPFAM" id="SSF52540">
    <property type="entry name" value="P-loop containing nucleoside triphosphate hydrolases"/>
    <property type="match status" value="2"/>
</dbReference>
<dbReference type="InterPro" id="IPR031157">
    <property type="entry name" value="G_TR_CS"/>
</dbReference>
<comment type="similarity">
    <text evidence="4">In the N-terminal section; belongs to the TRAFAC class translation factor GTPase superfamily. Classic translation factor GTPase family. CysN/NodQ subfamily.</text>
</comment>
<evidence type="ECO:0000256" key="5">
    <source>
        <dbReference type="ARBA" id="ARBA00022679"/>
    </source>
</evidence>
<comment type="function">
    <text evidence="2">APS kinase catalyzes the synthesis of activated sulfate.</text>
</comment>
<dbReference type="CDD" id="cd04166">
    <property type="entry name" value="CysN_ATPS"/>
    <property type="match status" value="1"/>
</dbReference>
<comment type="similarity">
    <text evidence="12">Belongs to the APS kinase family.</text>
</comment>
<dbReference type="InterPro" id="IPR059117">
    <property type="entry name" value="APS_kinase_dom"/>
</dbReference>
<name>A0ABR7MYN5_9FIRM</name>
<dbReference type="SUPFAM" id="SSF50465">
    <property type="entry name" value="EF-Tu/eEF-1alpha/eIF2-gamma C-terminal domain"/>
    <property type="match status" value="1"/>
</dbReference>
<dbReference type="NCBIfam" id="NF004035">
    <property type="entry name" value="PRK05506.1"/>
    <property type="match status" value="1"/>
</dbReference>
<dbReference type="InterPro" id="IPR050100">
    <property type="entry name" value="TRAFAC_GTPase_members"/>
</dbReference>
<dbReference type="CDD" id="cd03695">
    <property type="entry name" value="CysN_NodQ_II"/>
    <property type="match status" value="1"/>
</dbReference>
<reference evidence="14 15" key="1">
    <citation type="submission" date="2020-08" db="EMBL/GenBank/DDBJ databases">
        <title>Genome public.</title>
        <authorList>
            <person name="Liu C."/>
            <person name="Sun Q."/>
        </authorList>
    </citation>
    <scope>NUCLEOTIDE SEQUENCE [LARGE SCALE GENOMIC DNA]</scope>
    <source>
        <strain evidence="14 15">NSJ-37</strain>
    </source>
</reference>
<comment type="pathway">
    <text evidence="12">Sulfur metabolism; hydrogen sulfide biosynthesis; sulfite from sulfate: step 2/3.</text>
</comment>
<gene>
    <name evidence="12 14" type="primary">cysC</name>
    <name evidence="14" type="ORF">H8704_02360</name>
</gene>
<evidence type="ECO:0000256" key="3">
    <source>
        <dbReference type="ARBA" id="ARBA00005438"/>
    </source>
</evidence>
<dbReference type="HAMAP" id="MF_00065">
    <property type="entry name" value="Adenylyl_sulf_kinase"/>
    <property type="match status" value="1"/>
</dbReference>
<dbReference type="Pfam" id="PF01583">
    <property type="entry name" value="APS_kinase"/>
    <property type="match status" value="1"/>
</dbReference>
<dbReference type="EMBL" id="JACRSX010000002">
    <property type="protein sequence ID" value="MBC8561486.1"/>
    <property type="molecule type" value="Genomic_DNA"/>
</dbReference>
<evidence type="ECO:0000256" key="8">
    <source>
        <dbReference type="ARBA" id="ARBA00022840"/>
    </source>
</evidence>
<dbReference type="InterPro" id="IPR009000">
    <property type="entry name" value="Transl_B-barrel_sf"/>
</dbReference>
<dbReference type="Gene3D" id="3.40.50.300">
    <property type="entry name" value="P-loop containing nucleotide triphosphate hydrolases"/>
    <property type="match status" value="2"/>
</dbReference>
<dbReference type="InterPro" id="IPR000795">
    <property type="entry name" value="T_Tr_GTP-bd_dom"/>
</dbReference>
<dbReference type="Pfam" id="PF22594">
    <property type="entry name" value="GTP-eEF1A_C"/>
    <property type="match status" value="1"/>
</dbReference>
<keyword evidence="9" id="KW-0342">GTP-binding</keyword>
<dbReference type="Proteomes" id="UP000606193">
    <property type="component" value="Unassembled WGS sequence"/>
</dbReference>
<dbReference type="PRINTS" id="PR00315">
    <property type="entry name" value="ELONGATNFCT"/>
</dbReference>
<feature type="active site" description="Phosphoserine intermediate" evidence="12">
    <location>
        <position position="519"/>
    </location>
</feature>
<keyword evidence="5 12" id="KW-0808">Transferase</keyword>
<dbReference type="InterPro" id="IPR002891">
    <property type="entry name" value="APS"/>
</dbReference>
<dbReference type="CDD" id="cd04095">
    <property type="entry name" value="CysN_NoDQ_III"/>
    <property type="match status" value="1"/>
</dbReference>
<dbReference type="InterPro" id="IPR027417">
    <property type="entry name" value="P-loop_NTPase"/>
</dbReference>
<dbReference type="InterPro" id="IPR054696">
    <property type="entry name" value="GTP-eEF1A_C"/>
</dbReference>
<dbReference type="NCBIfam" id="TIGR02034">
    <property type="entry name" value="CysN"/>
    <property type="match status" value="1"/>
</dbReference>
<dbReference type="InterPro" id="IPR011779">
    <property type="entry name" value="SO4_adenylTrfase_lsu"/>
</dbReference>
<evidence type="ECO:0000256" key="12">
    <source>
        <dbReference type="HAMAP-Rule" id="MF_00065"/>
    </source>
</evidence>